<dbReference type="OrthoDB" id="1683123at2"/>
<evidence type="ECO:0000256" key="2">
    <source>
        <dbReference type="ARBA" id="ARBA00023125"/>
    </source>
</evidence>
<dbReference type="SMART" id="SM00862">
    <property type="entry name" value="Trans_reg_C"/>
    <property type="match status" value="1"/>
</dbReference>
<dbReference type="InterPro" id="IPR036388">
    <property type="entry name" value="WH-like_DNA-bd_sf"/>
</dbReference>
<dbReference type="CDD" id="cd00060">
    <property type="entry name" value="FHA"/>
    <property type="match status" value="1"/>
</dbReference>
<dbReference type="SMART" id="SM00240">
    <property type="entry name" value="FHA"/>
    <property type="match status" value="1"/>
</dbReference>
<evidence type="ECO:0000256" key="3">
    <source>
        <dbReference type="ARBA" id="ARBA00023163"/>
    </source>
</evidence>
<dbReference type="SUPFAM" id="SSF49879">
    <property type="entry name" value="SMAD/FHA domain"/>
    <property type="match status" value="1"/>
</dbReference>
<dbReference type="GO" id="GO:0003677">
    <property type="term" value="F:DNA binding"/>
    <property type="evidence" value="ECO:0007669"/>
    <property type="project" value="UniProtKB-UniRule"/>
</dbReference>
<evidence type="ECO:0000256" key="1">
    <source>
        <dbReference type="ARBA" id="ARBA00023015"/>
    </source>
</evidence>
<feature type="domain" description="FHA" evidence="5">
    <location>
        <begin position="27"/>
        <end position="79"/>
    </location>
</feature>
<dbReference type="RefSeq" id="WP_155113898.1">
    <property type="nucleotide sequence ID" value="NZ_WMIB01000028.1"/>
</dbReference>
<dbReference type="GO" id="GO:0000160">
    <property type="term" value="P:phosphorelay signal transduction system"/>
    <property type="evidence" value="ECO:0007669"/>
    <property type="project" value="InterPro"/>
</dbReference>
<organism evidence="7 8">
    <name type="scientific">Metabacillus mangrovi</name>
    <dbReference type="NCBI Taxonomy" id="1491830"/>
    <lineage>
        <taxon>Bacteria</taxon>
        <taxon>Bacillati</taxon>
        <taxon>Bacillota</taxon>
        <taxon>Bacilli</taxon>
        <taxon>Bacillales</taxon>
        <taxon>Bacillaceae</taxon>
        <taxon>Metabacillus</taxon>
    </lineage>
</organism>
<dbReference type="InterPro" id="IPR001867">
    <property type="entry name" value="OmpR/PhoB-type_DNA-bd"/>
</dbReference>
<sequence length="221" mass="25399">MHQVCLRVEEGHGYVQGDRIPLQRSKILIGRKSGGSKLDVHFSNPYISRKHAVILCEDGMYTITNLKSKHGLDVNGYPLDPFQQTVLCDQDVISLAKGAVKLTFINQAETEHEKTRDLVLEQELFKICREKRRVYIQGEPLQLNGKDMELLLLLDDNCDRVVLYEEIKKQIWPERFTGCHSMPDMVDQEELTALVYRLRKKLGSAGEKIITVPRTGYMLEK</sequence>
<dbReference type="SUPFAM" id="SSF46894">
    <property type="entry name" value="C-terminal effector domain of the bipartite response regulators"/>
    <property type="match status" value="1"/>
</dbReference>
<accession>A0A7X2S8M8</accession>
<evidence type="ECO:0000256" key="4">
    <source>
        <dbReference type="PROSITE-ProRule" id="PRU01091"/>
    </source>
</evidence>
<dbReference type="AlphaFoldDB" id="A0A7X2S8M8"/>
<dbReference type="InterPro" id="IPR008984">
    <property type="entry name" value="SMAD_FHA_dom_sf"/>
</dbReference>
<evidence type="ECO:0000313" key="7">
    <source>
        <dbReference type="EMBL" id="MTH55402.1"/>
    </source>
</evidence>
<name>A0A7X2S8M8_9BACI</name>
<feature type="domain" description="OmpR/PhoB-type" evidence="6">
    <location>
        <begin position="117"/>
        <end position="221"/>
    </location>
</feature>
<keyword evidence="8" id="KW-1185">Reference proteome</keyword>
<evidence type="ECO:0000259" key="5">
    <source>
        <dbReference type="PROSITE" id="PS50006"/>
    </source>
</evidence>
<protein>
    <submittedName>
        <fullName evidence="7">FHA domain-containing protein</fullName>
    </submittedName>
</protein>
<reference evidence="7 8" key="1">
    <citation type="journal article" date="2017" name="Int. J. Syst. Evol. Microbiol.">
        <title>Bacillus mangrovi sp. nov., isolated from a sediment sample from a mangrove forest.</title>
        <authorList>
            <person name="Gupta V."/>
            <person name="Singh P.K."/>
            <person name="Korpole S."/>
            <person name="Tanuku N.R.S."/>
            <person name="Pinnaka A.K."/>
        </authorList>
    </citation>
    <scope>NUCLEOTIDE SEQUENCE [LARGE SCALE GENOMIC DNA]</scope>
    <source>
        <strain evidence="7 8">KCTC 33872</strain>
    </source>
</reference>
<feature type="DNA-binding region" description="OmpR/PhoB-type" evidence="4">
    <location>
        <begin position="117"/>
        <end position="221"/>
    </location>
</feature>
<evidence type="ECO:0000313" key="8">
    <source>
        <dbReference type="Proteomes" id="UP000434639"/>
    </source>
</evidence>
<dbReference type="PROSITE" id="PS50006">
    <property type="entry name" value="FHA_DOMAIN"/>
    <property type="match status" value="1"/>
</dbReference>
<dbReference type="Pfam" id="PF00498">
    <property type="entry name" value="FHA"/>
    <property type="match status" value="1"/>
</dbReference>
<dbReference type="Gene3D" id="1.10.10.10">
    <property type="entry name" value="Winged helix-like DNA-binding domain superfamily/Winged helix DNA-binding domain"/>
    <property type="match status" value="1"/>
</dbReference>
<proteinExistence type="predicted"/>
<dbReference type="InterPro" id="IPR000253">
    <property type="entry name" value="FHA_dom"/>
</dbReference>
<dbReference type="Pfam" id="PF00486">
    <property type="entry name" value="Trans_reg_C"/>
    <property type="match status" value="1"/>
</dbReference>
<keyword evidence="1" id="KW-0805">Transcription regulation</keyword>
<dbReference type="GO" id="GO:0006355">
    <property type="term" value="P:regulation of DNA-templated transcription"/>
    <property type="evidence" value="ECO:0007669"/>
    <property type="project" value="InterPro"/>
</dbReference>
<keyword evidence="3" id="KW-0804">Transcription</keyword>
<dbReference type="Proteomes" id="UP000434639">
    <property type="component" value="Unassembled WGS sequence"/>
</dbReference>
<dbReference type="PROSITE" id="PS51755">
    <property type="entry name" value="OMPR_PHOB"/>
    <property type="match status" value="1"/>
</dbReference>
<comment type="caution">
    <text evidence="7">The sequence shown here is derived from an EMBL/GenBank/DDBJ whole genome shotgun (WGS) entry which is preliminary data.</text>
</comment>
<dbReference type="InterPro" id="IPR016032">
    <property type="entry name" value="Sig_transdc_resp-reg_C-effctor"/>
</dbReference>
<dbReference type="EMBL" id="WMIB01000028">
    <property type="protein sequence ID" value="MTH55402.1"/>
    <property type="molecule type" value="Genomic_DNA"/>
</dbReference>
<dbReference type="Gene3D" id="2.60.200.20">
    <property type="match status" value="1"/>
</dbReference>
<gene>
    <name evidence="7" type="ORF">GKZ89_18580</name>
</gene>
<keyword evidence="2 4" id="KW-0238">DNA-binding</keyword>
<evidence type="ECO:0000259" key="6">
    <source>
        <dbReference type="PROSITE" id="PS51755"/>
    </source>
</evidence>